<evidence type="ECO:0000313" key="1">
    <source>
        <dbReference type="EMBL" id="MCF1715303.1"/>
    </source>
</evidence>
<sequence>MKKNLIDFLNRKVEEYNRPSFIEADPVCIPHLFTARPDIEIAGLFAAVFAWGNRTSIIAKSRELMQRMDMRPYEFVLNHGEDDLRGLLSFKHRTFTATDLLYFVEVLKQHYSRHDSLEAAFLTGMGSRDKDMTGSLNGFYSYFFGGVWEKVEGVEIPARTRKHIAAPFRGSTCKRLNMYLRWMVRPADGGVDFGLWKGISPAQLVIPIDLHVARVARRFGLLQREALDWQAALELTAWLRRLDPTDPVKYDYALFALGVIEKF</sequence>
<protein>
    <submittedName>
        <fullName evidence="1">TIGR02757 family protein</fullName>
    </submittedName>
</protein>
<name>A0ABS9BHW6_9BACT</name>
<dbReference type="Proteomes" id="UP001200145">
    <property type="component" value="Unassembled WGS sequence"/>
</dbReference>
<organism evidence="1 2">
    <name type="scientific">Flavihumibacter fluminis</name>
    <dbReference type="NCBI Taxonomy" id="2909236"/>
    <lineage>
        <taxon>Bacteria</taxon>
        <taxon>Pseudomonadati</taxon>
        <taxon>Bacteroidota</taxon>
        <taxon>Chitinophagia</taxon>
        <taxon>Chitinophagales</taxon>
        <taxon>Chitinophagaceae</taxon>
        <taxon>Flavihumibacter</taxon>
    </lineage>
</organism>
<dbReference type="Gene3D" id="1.10.1670.10">
    <property type="entry name" value="Helix-hairpin-Helix base-excision DNA repair enzymes (C-terminal)"/>
    <property type="match status" value="1"/>
</dbReference>
<evidence type="ECO:0000313" key="2">
    <source>
        <dbReference type="Proteomes" id="UP001200145"/>
    </source>
</evidence>
<dbReference type="InterPro" id="IPR023170">
    <property type="entry name" value="HhH_base_excis_C"/>
</dbReference>
<dbReference type="EMBL" id="JAKEVY010000003">
    <property type="protein sequence ID" value="MCF1715303.1"/>
    <property type="molecule type" value="Genomic_DNA"/>
</dbReference>
<dbReference type="SUPFAM" id="SSF48150">
    <property type="entry name" value="DNA-glycosylase"/>
    <property type="match status" value="1"/>
</dbReference>
<dbReference type="InterPro" id="IPR011257">
    <property type="entry name" value="DNA_glycosylase"/>
</dbReference>
<dbReference type="InterPro" id="IPR014127">
    <property type="entry name" value="CHP02757"/>
</dbReference>
<dbReference type="NCBIfam" id="TIGR02757">
    <property type="entry name" value="TIGR02757 family protein"/>
    <property type="match status" value="1"/>
</dbReference>
<keyword evidence="2" id="KW-1185">Reference proteome</keyword>
<reference evidence="1 2" key="1">
    <citation type="submission" date="2022-01" db="EMBL/GenBank/DDBJ databases">
        <title>Flavihumibacter sp. nov., isolated from sediment of a river.</title>
        <authorList>
            <person name="Liu H."/>
        </authorList>
    </citation>
    <scope>NUCLEOTIDE SEQUENCE [LARGE SCALE GENOMIC DNA]</scope>
    <source>
        <strain evidence="1 2">RY-1</strain>
    </source>
</reference>
<gene>
    <name evidence="1" type="ORF">L0U88_11755</name>
</gene>
<dbReference type="RefSeq" id="WP_234866259.1">
    <property type="nucleotide sequence ID" value="NZ_JAKEVY010000003.1"/>
</dbReference>
<comment type="caution">
    <text evidence="1">The sequence shown here is derived from an EMBL/GenBank/DDBJ whole genome shotgun (WGS) entry which is preliminary data.</text>
</comment>
<proteinExistence type="predicted"/>
<dbReference type="Pfam" id="PF09674">
    <property type="entry name" value="DUF2400"/>
    <property type="match status" value="1"/>
</dbReference>
<accession>A0ABS9BHW6</accession>